<evidence type="ECO:0000313" key="1">
    <source>
        <dbReference type="EMBL" id="CAL1570177.1"/>
    </source>
</evidence>
<name>A0AAV2J2S4_KNICA</name>
<keyword evidence="2" id="KW-1185">Reference proteome</keyword>
<sequence length="112" mass="12804">MAHLQLWDTGLKAARGCPWHRPQITFSHSHIQALLCGYLKPRWNRNMLPRFTRATAKARQRTSGSAASSTRLVWSEGAMAEAEEDGGSAPEFQSLLQMDPYLKPYEKDFKRR</sequence>
<dbReference type="AlphaFoldDB" id="A0AAV2J2S4"/>
<reference evidence="1 2" key="1">
    <citation type="submission" date="2024-04" db="EMBL/GenBank/DDBJ databases">
        <authorList>
            <person name="Waldvogel A.-M."/>
            <person name="Schoenle A."/>
        </authorList>
    </citation>
    <scope>NUCLEOTIDE SEQUENCE [LARGE SCALE GENOMIC DNA]</scope>
</reference>
<gene>
    <name evidence="1" type="ORF">KC01_LOCUS2512</name>
</gene>
<accession>A0AAV2J2S4</accession>
<organism evidence="1 2">
    <name type="scientific">Knipowitschia caucasica</name>
    <name type="common">Caucasian dwarf goby</name>
    <name type="synonym">Pomatoschistus caucasicus</name>
    <dbReference type="NCBI Taxonomy" id="637954"/>
    <lineage>
        <taxon>Eukaryota</taxon>
        <taxon>Metazoa</taxon>
        <taxon>Chordata</taxon>
        <taxon>Craniata</taxon>
        <taxon>Vertebrata</taxon>
        <taxon>Euteleostomi</taxon>
        <taxon>Actinopterygii</taxon>
        <taxon>Neopterygii</taxon>
        <taxon>Teleostei</taxon>
        <taxon>Neoteleostei</taxon>
        <taxon>Acanthomorphata</taxon>
        <taxon>Gobiaria</taxon>
        <taxon>Gobiiformes</taxon>
        <taxon>Gobioidei</taxon>
        <taxon>Gobiidae</taxon>
        <taxon>Gobiinae</taxon>
        <taxon>Knipowitschia</taxon>
    </lineage>
</organism>
<proteinExistence type="predicted"/>
<protein>
    <submittedName>
        <fullName evidence="1">Uncharacterized protein</fullName>
    </submittedName>
</protein>
<dbReference type="EMBL" id="OZ035832">
    <property type="protein sequence ID" value="CAL1570177.1"/>
    <property type="molecule type" value="Genomic_DNA"/>
</dbReference>
<evidence type="ECO:0000313" key="2">
    <source>
        <dbReference type="Proteomes" id="UP001497482"/>
    </source>
</evidence>
<dbReference type="Proteomes" id="UP001497482">
    <property type="component" value="Chromosome 10"/>
</dbReference>